<keyword evidence="4" id="KW-1185">Reference proteome</keyword>
<evidence type="ECO:0000256" key="1">
    <source>
        <dbReference type="SAM" id="Phobius"/>
    </source>
</evidence>
<dbReference type="PROSITE" id="PS50853">
    <property type="entry name" value="FN3"/>
    <property type="match status" value="1"/>
</dbReference>
<dbReference type="InterPro" id="IPR003961">
    <property type="entry name" value="FN3_dom"/>
</dbReference>
<keyword evidence="1" id="KW-0472">Membrane</keyword>
<name>A0A6J8CQ37_MYTCO</name>
<organism evidence="3 4">
    <name type="scientific">Mytilus coruscus</name>
    <name type="common">Sea mussel</name>
    <dbReference type="NCBI Taxonomy" id="42192"/>
    <lineage>
        <taxon>Eukaryota</taxon>
        <taxon>Metazoa</taxon>
        <taxon>Spiralia</taxon>
        <taxon>Lophotrochozoa</taxon>
        <taxon>Mollusca</taxon>
        <taxon>Bivalvia</taxon>
        <taxon>Autobranchia</taxon>
        <taxon>Pteriomorphia</taxon>
        <taxon>Mytilida</taxon>
        <taxon>Mytiloidea</taxon>
        <taxon>Mytilidae</taxon>
        <taxon>Mytilinae</taxon>
        <taxon>Mytilus</taxon>
    </lineage>
</organism>
<evidence type="ECO:0000259" key="2">
    <source>
        <dbReference type="PROSITE" id="PS50853"/>
    </source>
</evidence>
<dbReference type="AlphaFoldDB" id="A0A6J8CQ37"/>
<dbReference type="InterPro" id="IPR036179">
    <property type="entry name" value="Ig-like_dom_sf"/>
</dbReference>
<gene>
    <name evidence="3" type="ORF">MCOR_32991</name>
</gene>
<feature type="transmembrane region" description="Helical" evidence="1">
    <location>
        <begin position="219"/>
        <end position="239"/>
    </location>
</feature>
<dbReference type="Gene3D" id="2.60.40.10">
    <property type="entry name" value="Immunoglobulins"/>
    <property type="match status" value="2"/>
</dbReference>
<keyword evidence="1" id="KW-1133">Transmembrane helix</keyword>
<dbReference type="EMBL" id="CACVKT020005964">
    <property type="protein sequence ID" value="CAC5398628.1"/>
    <property type="molecule type" value="Genomic_DNA"/>
</dbReference>
<sequence>MHFILRLGRPHFDLRRQILSKLIAVEVNKTYAFTSYLVAYPKPAIQWILPSSVHFRNRLTDGFEHESTVFITSAVESPAGEYTMFANNSKGNMLFSFTVVVEGVPTAPYHVFVTCKETIAFVTWQSEFNGGQDQTFNVQYWNLNQPDLVLISDTVNDPGLSNISLLEIKELISASHYSFAVVALNKYGDATSRVLDCKTDDGNRNHNESNHYDSIITQIGIPVLSAFVSAILVIIVIYISKSPAMNEAEISNPSEYIEMNNLPAGSSKSTKNGILIQRSGSSNNNSNNEISSYDYTIMPSPLRQSTICLPIWINQL</sequence>
<dbReference type="CDD" id="cd00063">
    <property type="entry name" value="FN3"/>
    <property type="match status" value="1"/>
</dbReference>
<keyword evidence="1" id="KW-0812">Transmembrane</keyword>
<dbReference type="SUPFAM" id="SSF49265">
    <property type="entry name" value="Fibronectin type III"/>
    <property type="match status" value="1"/>
</dbReference>
<dbReference type="InterPro" id="IPR013783">
    <property type="entry name" value="Ig-like_fold"/>
</dbReference>
<evidence type="ECO:0000313" key="4">
    <source>
        <dbReference type="Proteomes" id="UP000507470"/>
    </source>
</evidence>
<dbReference type="InterPro" id="IPR036116">
    <property type="entry name" value="FN3_sf"/>
</dbReference>
<evidence type="ECO:0000313" key="3">
    <source>
        <dbReference type="EMBL" id="CAC5398628.1"/>
    </source>
</evidence>
<reference evidence="3 4" key="1">
    <citation type="submission" date="2020-06" db="EMBL/GenBank/DDBJ databases">
        <authorList>
            <person name="Li R."/>
            <person name="Bekaert M."/>
        </authorList>
    </citation>
    <scope>NUCLEOTIDE SEQUENCE [LARGE SCALE GENOMIC DNA]</scope>
    <source>
        <strain evidence="4">wild</strain>
    </source>
</reference>
<protein>
    <recommendedName>
        <fullName evidence="2">Fibronectin type-III domain-containing protein</fullName>
    </recommendedName>
</protein>
<accession>A0A6J8CQ37</accession>
<dbReference type="SUPFAM" id="SSF48726">
    <property type="entry name" value="Immunoglobulin"/>
    <property type="match status" value="1"/>
</dbReference>
<feature type="domain" description="Fibronectin type-III" evidence="2">
    <location>
        <begin position="104"/>
        <end position="202"/>
    </location>
</feature>
<proteinExistence type="predicted"/>
<dbReference type="Proteomes" id="UP000507470">
    <property type="component" value="Unassembled WGS sequence"/>
</dbReference>